<dbReference type="PRINTS" id="PR00413">
    <property type="entry name" value="HADHALOGNASE"/>
</dbReference>
<proteinExistence type="predicted"/>
<dbReference type="CDD" id="cd07505">
    <property type="entry name" value="HAD_BPGM-like"/>
    <property type="match status" value="1"/>
</dbReference>
<dbReference type="InterPro" id="IPR023198">
    <property type="entry name" value="PGP-like_dom2"/>
</dbReference>
<evidence type="ECO:0000313" key="1">
    <source>
        <dbReference type="EMBL" id="WGK68233.1"/>
    </source>
</evidence>
<name>A0ABY8MG93_9SPIO</name>
<dbReference type="SUPFAM" id="SSF56784">
    <property type="entry name" value="HAD-like"/>
    <property type="match status" value="1"/>
</dbReference>
<gene>
    <name evidence="1" type="ORF">P0082_07020</name>
</gene>
<reference evidence="1 2" key="1">
    <citation type="submission" date="2023-04" db="EMBL/GenBank/DDBJ databases">
        <title>Spirochaete genome identified in red abalone sample constitutes a novel genus.</title>
        <authorList>
            <person name="Sharma S.P."/>
            <person name="Purcell C.M."/>
            <person name="Hyde J.R."/>
            <person name="Severin A.J."/>
        </authorList>
    </citation>
    <scope>NUCLEOTIDE SEQUENCE [LARGE SCALE GENOMIC DNA]</scope>
    <source>
        <strain evidence="1 2">SP-2023</strain>
    </source>
</reference>
<sequence length="237" mass="26917">MIAQTIHAVIFDLDGTLANSEPVYRQSERWLAEYLELPFGTESANSFIGLSTQEYMEWFRSEYNIQMNVQELCRLQTRLFLERGIRDVRPFHKVTDFLQSLHTKQILLGLASGSEKEIIRAIIRELDIETCFHTILSSSEVGEGKSKPAPDVFLECAGRLGVPAQYCLVLEDSVPGMQAARAAGMQVITINSQPQKDTDFEQETQRLAALQNADVFFPNPEEVDASHILRHFHICKR</sequence>
<dbReference type="PANTHER" id="PTHR18901">
    <property type="entry name" value="2-DEOXYGLUCOSE-6-PHOSPHATE PHOSPHATASE 2"/>
    <property type="match status" value="1"/>
</dbReference>
<dbReference type="InterPro" id="IPR006439">
    <property type="entry name" value="HAD-SF_hydro_IA"/>
</dbReference>
<dbReference type="EMBL" id="CP123443">
    <property type="protein sequence ID" value="WGK68233.1"/>
    <property type="molecule type" value="Genomic_DNA"/>
</dbReference>
<keyword evidence="2" id="KW-1185">Reference proteome</keyword>
<dbReference type="Gene3D" id="1.10.150.240">
    <property type="entry name" value="Putative phosphatase, domain 2"/>
    <property type="match status" value="1"/>
</dbReference>
<dbReference type="InterPro" id="IPR023214">
    <property type="entry name" value="HAD_sf"/>
</dbReference>
<dbReference type="SFLD" id="SFLDS00003">
    <property type="entry name" value="Haloacid_Dehalogenase"/>
    <property type="match status" value="1"/>
</dbReference>
<dbReference type="NCBIfam" id="TIGR01509">
    <property type="entry name" value="HAD-SF-IA-v3"/>
    <property type="match status" value="1"/>
</dbReference>
<dbReference type="Proteomes" id="UP001228690">
    <property type="component" value="Chromosome"/>
</dbReference>
<evidence type="ECO:0000313" key="2">
    <source>
        <dbReference type="Proteomes" id="UP001228690"/>
    </source>
</evidence>
<dbReference type="Gene3D" id="3.40.50.1000">
    <property type="entry name" value="HAD superfamily/HAD-like"/>
    <property type="match status" value="1"/>
</dbReference>
<dbReference type="PANTHER" id="PTHR18901:SF38">
    <property type="entry name" value="PSEUDOURIDINE-5'-PHOSPHATASE"/>
    <property type="match status" value="1"/>
</dbReference>
<dbReference type="InterPro" id="IPR036412">
    <property type="entry name" value="HAD-like_sf"/>
</dbReference>
<dbReference type="Pfam" id="PF13419">
    <property type="entry name" value="HAD_2"/>
    <property type="match status" value="1"/>
</dbReference>
<dbReference type="SFLD" id="SFLDG01129">
    <property type="entry name" value="C1.5:_HAD__Beta-PGM__Phosphata"/>
    <property type="match status" value="1"/>
</dbReference>
<protein>
    <submittedName>
        <fullName evidence="1">HAD family phosphatase</fullName>
    </submittedName>
</protein>
<dbReference type="RefSeq" id="WP_326926404.1">
    <property type="nucleotide sequence ID" value="NZ_CP123443.1"/>
</dbReference>
<dbReference type="InterPro" id="IPR041492">
    <property type="entry name" value="HAD_2"/>
</dbReference>
<accession>A0ABY8MG93</accession>
<organism evidence="1 2">
    <name type="scientific">Candidatus Haliotispira prima</name>
    <dbReference type="NCBI Taxonomy" id="3034016"/>
    <lineage>
        <taxon>Bacteria</taxon>
        <taxon>Pseudomonadati</taxon>
        <taxon>Spirochaetota</taxon>
        <taxon>Spirochaetia</taxon>
        <taxon>Spirochaetales</taxon>
        <taxon>Spirochaetaceae</taxon>
        <taxon>Candidatus Haliotispira</taxon>
    </lineage>
</organism>
<dbReference type="SFLD" id="SFLDG01135">
    <property type="entry name" value="C1.5.6:_HAD__Beta-PGM__Phospha"/>
    <property type="match status" value="1"/>
</dbReference>